<gene>
    <name evidence="1" type="ORF">COC42_08095</name>
</gene>
<evidence type="ECO:0000313" key="1">
    <source>
        <dbReference type="EMBL" id="PCD04236.1"/>
    </source>
</evidence>
<dbReference type="Proteomes" id="UP000218366">
    <property type="component" value="Unassembled WGS sequence"/>
</dbReference>
<dbReference type="AlphaFoldDB" id="A0A2A4B996"/>
<sequence>MSRLIAVAPSGGLDAAECLARAKASGADVRDEAGLATLADDLAALSADRGLVARVAERVLAAGGADATSGGYGAQALLLAPPGQRFVLRAAFWPGIGDAILADSGPAAFFYGVAHDHDFAFLTCGHSGPGYWSDEWEVPEPVAGVPGEAVALTPLGRHRLAPGDVRLYRAGRDVHAQAPPTSFSVSVNLLARDAATAWIGQYRYDTDRNCIAGELGGLPAALLLDLAVELGDGLDLAERFAARHRQPRMRVAAWRTLARVAPATLRPILAREEVAADRMLAAHARAILTDLDQLQGERVGQIL</sequence>
<dbReference type="OrthoDB" id="8778913at2"/>
<accession>A0A2A4B996</accession>
<protein>
    <submittedName>
        <fullName evidence="1">Transposase</fullName>
    </submittedName>
</protein>
<proteinExistence type="predicted"/>
<evidence type="ECO:0000313" key="2">
    <source>
        <dbReference type="Proteomes" id="UP000218366"/>
    </source>
</evidence>
<keyword evidence="2" id="KW-1185">Reference proteome</keyword>
<dbReference type="RefSeq" id="WP_096342631.1">
    <property type="nucleotide sequence ID" value="NZ_NWMW01000001.1"/>
</dbReference>
<dbReference type="EMBL" id="NWMW01000001">
    <property type="protein sequence ID" value="PCD04236.1"/>
    <property type="molecule type" value="Genomic_DNA"/>
</dbReference>
<name>A0A2A4B996_9SPHN</name>
<reference evidence="1 2" key="1">
    <citation type="submission" date="2017-09" db="EMBL/GenBank/DDBJ databases">
        <title>Sphingomonas spermidinifaciens 9NM-10, whole genome shotgun sequence.</title>
        <authorList>
            <person name="Feng G."/>
            <person name="Zhu H."/>
        </authorList>
    </citation>
    <scope>NUCLEOTIDE SEQUENCE [LARGE SCALE GENOMIC DNA]</scope>
    <source>
        <strain evidence="1 2">9NM-10</strain>
    </source>
</reference>
<comment type="caution">
    <text evidence="1">The sequence shown here is derived from an EMBL/GenBank/DDBJ whole genome shotgun (WGS) entry which is preliminary data.</text>
</comment>
<organism evidence="1 2">
    <name type="scientific">Sphingomonas spermidinifaciens</name>
    <dbReference type="NCBI Taxonomy" id="1141889"/>
    <lineage>
        <taxon>Bacteria</taxon>
        <taxon>Pseudomonadati</taxon>
        <taxon>Pseudomonadota</taxon>
        <taxon>Alphaproteobacteria</taxon>
        <taxon>Sphingomonadales</taxon>
        <taxon>Sphingomonadaceae</taxon>
        <taxon>Sphingomonas</taxon>
    </lineage>
</organism>